<gene>
    <name evidence="1" type="ORF">AA12717_1448</name>
</gene>
<organism evidence="1 2">
    <name type="scientific">Gluconacetobacter sacchari DSM 12717</name>
    <dbReference type="NCBI Taxonomy" id="1307940"/>
    <lineage>
        <taxon>Bacteria</taxon>
        <taxon>Pseudomonadati</taxon>
        <taxon>Pseudomonadota</taxon>
        <taxon>Alphaproteobacteria</taxon>
        <taxon>Acetobacterales</taxon>
        <taxon>Acetobacteraceae</taxon>
        <taxon>Gluconacetobacter</taxon>
    </lineage>
</organism>
<dbReference type="InterPro" id="IPR036890">
    <property type="entry name" value="HATPase_C_sf"/>
</dbReference>
<dbReference type="EMBL" id="BAQP01000072">
    <property type="protein sequence ID" value="GBQ23295.1"/>
    <property type="molecule type" value="Genomic_DNA"/>
</dbReference>
<dbReference type="Gene3D" id="3.30.565.10">
    <property type="entry name" value="Histidine kinase-like ATPase, C-terminal domain"/>
    <property type="match status" value="1"/>
</dbReference>
<evidence type="ECO:0000313" key="1">
    <source>
        <dbReference type="EMBL" id="GBQ23295.1"/>
    </source>
</evidence>
<name>A0ABQ0P5M6_9PROT</name>
<sequence>MYAVDDRYKDTSHHSGQIKITVRHIKDPEKIEIIVEDNGIGIDEDRYAAFCTVDTDFKRAKGGKGVGRLFWLDAFSSIVIESYYMEGDTSHRRCLSFELKNKDQITDAIIDQKFRTLSGIGTSIRFKGIRIEEYSKYFPKRQDTFLRYFGAHFISEFLTGSCPEITVDIDGKLSRYPEQISSLVVGNPMKTGEFELDDFGKLEIVGFTCDKAASTGLEGSHQLHLLAHGRTVETRKIDNLLGVESLTRDDKDDLVFHGCLSGAYLDSRVNEGRTAFNLPESILKEITRKCVDEIKIKLIPDQVKAYKGRRKERFEDFVKSYPIYGFDSTDAQLDRLPIHAKTPEDFASGLVKYQIRNDEDRQRRIELVIDALDRAEDIPENFTKSIIEAAEGIQNSERLALAQHVVRRKLVLEILEKLLLRLRRQEGKSDNFQLEKTLHSLFVPMNVRGDDPTECESRSHDLWMIDERLAFTRAFSSDKRLDQILKSDASDDRPDVVIWDFAVGMGVIDPWAGEDAVDISKPLSKVLIIEFKRPMRKSYPKAEDQIERQIVKYLSQLKGNELESFGRKRIRIAQDCIFHCFVVADIVGDLEEQLSSWETTANGEGRIRRLGGNYQGTIEVIQWQDLVNDAWQRNASTLFAAGLKRGIIK</sequence>
<keyword evidence="2" id="KW-1185">Reference proteome</keyword>
<reference evidence="1" key="1">
    <citation type="submission" date="2013-04" db="EMBL/GenBank/DDBJ databases">
        <title>The genome sequencing project of 58 acetic acid bacteria.</title>
        <authorList>
            <person name="Okamoto-Kainuma A."/>
            <person name="Ishikawa M."/>
            <person name="Umino S."/>
            <person name="Koizumi Y."/>
            <person name="Shiwa Y."/>
            <person name="Yoshikawa H."/>
            <person name="Matsutani M."/>
            <person name="Matsushita K."/>
        </authorList>
    </citation>
    <scope>NUCLEOTIDE SEQUENCE</scope>
    <source>
        <strain evidence="1">DSM 12717</strain>
    </source>
</reference>
<evidence type="ECO:0008006" key="3">
    <source>
        <dbReference type="Google" id="ProtNLM"/>
    </source>
</evidence>
<proteinExistence type="predicted"/>
<dbReference type="Proteomes" id="UP001060895">
    <property type="component" value="Unassembled WGS sequence"/>
</dbReference>
<accession>A0ABQ0P5M6</accession>
<dbReference type="SUPFAM" id="SSF55874">
    <property type="entry name" value="ATPase domain of HSP90 chaperone/DNA topoisomerase II/histidine kinase"/>
    <property type="match status" value="1"/>
</dbReference>
<protein>
    <recommendedName>
        <fullName evidence="3">Histidine kinase-, DNA gyrase B-, and HSP90-like ATPase</fullName>
    </recommendedName>
</protein>
<evidence type="ECO:0000313" key="2">
    <source>
        <dbReference type="Proteomes" id="UP001060895"/>
    </source>
</evidence>
<comment type="caution">
    <text evidence="1">The sequence shown here is derived from an EMBL/GenBank/DDBJ whole genome shotgun (WGS) entry which is preliminary data.</text>
</comment>